<keyword evidence="5" id="KW-0560">Oxidoreductase</keyword>
<dbReference type="NCBIfam" id="TIGR00715">
    <property type="entry name" value="precor6x_red"/>
    <property type="match status" value="1"/>
</dbReference>
<dbReference type="InterPro" id="IPR003723">
    <property type="entry name" value="Precorrin-6x_reduct"/>
</dbReference>
<dbReference type="InterPro" id="IPR036291">
    <property type="entry name" value="NAD(P)-bd_dom_sf"/>
</dbReference>
<dbReference type="Pfam" id="PF13241">
    <property type="entry name" value="NAD_binding_7"/>
    <property type="match status" value="1"/>
</dbReference>
<dbReference type="SUPFAM" id="SSF51735">
    <property type="entry name" value="NAD(P)-binding Rossmann-fold domains"/>
    <property type="match status" value="1"/>
</dbReference>
<dbReference type="NCBIfam" id="TIGR01470">
    <property type="entry name" value="cysG_Nterm"/>
    <property type="match status" value="1"/>
</dbReference>
<protein>
    <recommendedName>
        <fullName evidence="3">precorrin-2 dehydrogenase</fullName>
        <ecNumber evidence="3">1.3.1.76</ecNumber>
    </recommendedName>
</protein>
<comment type="pathway">
    <text evidence="1">Cofactor biosynthesis; adenosylcobalamin biosynthesis.</text>
</comment>
<keyword evidence="6" id="KW-0520">NAD</keyword>
<dbReference type="GO" id="GO:0043115">
    <property type="term" value="F:precorrin-2 dehydrogenase activity"/>
    <property type="evidence" value="ECO:0007669"/>
    <property type="project" value="UniProtKB-EC"/>
</dbReference>
<dbReference type="PANTHER" id="PTHR36925">
    <property type="entry name" value="COBALT-PRECORRIN-6A REDUCTASE"/>
    <property type="match status" value="1"/>
</dbReference>
<dbReference type="STRING" id="394503.Ccel_1276"/>
<dbReference type="EC" id="1.3.1.76" evidence="3"/>
<keyword evidence="10" id="KW-1185">Reference proteome</keyword>
<gene>
    <name evidence="9" type="ordered locus">Ccel_1276</name>
</gene>
<dbReference type="InterPro" id="IPR006367">
    <property type="entry name" value="Sirohaem_synthase_N"/>
</dbReference>
<evidence type="ECO:0000256" key="5">
    <source>
        <dbReference type="ARBA" id="ARBA00023002"/>
    </source>
</evidence>
<dbReference type="AlphaFoldDB" id="B8I0Q7"/>
<accession>B8I0Q7</accession>
<dbReference type="Proteomes" id="UP000001349">
    <property type="component" value="Chromosome"/>
</dbReference>
<evidence type="ECO:0000256" key="1">
    <source>
        <dbReference type="ARBA" id="ARBA00004953"/>
    </source>
</evidence>
<comment type="catalytic activity">
    <reaction evidence="8">
        <text>precorrin-2 + NAD(+) = sirohydrochlorin + NADH + 2 H(+)</text>
        <dbReference type="Rhea" id="RHEA:15613"/>
        <dbReference type="ChEBI" id="CHEBI:15378"/>
        <dbReference type="ChEBI" id="CHEBI:57540"/>
        <dbReference type="ChEBI" id="CHEBI:57945"/>
        <dbReference type="ChEBI" id="CHEBI:58351"/>
        <dbReference type="ChEBI" id="CHEBI:58827"/>
        <dbReference type="EC" id="1.3.1.76"/>
    </reaction>
</comment>
<dbReference type="KEGG" id="cce:Ccel_1276"/>
<dbReference type="HOGENOM" id="CLU_668512_0_0_9"/>
<dbReference type="GO" id="GO:0016994">
    <property type="term" value="F:precorrin-6A reductase activity"/>
    <property type="evidence" value="ECO:0007669"/>
    <property type="project" value="InterPro"/>
</dbReference>
<dbReference type="eggNOG" id="COG2099">
    <property type="taxonomic scope" value="Bacteria"/>
</dbReference>
<evidence type="ECO:0000256" key="3">
    <source>
        <dbReference type="ARBA" id="ARBA00012400"/>
    </source>
</evidence>
<dbReference type="UniPathway" id="UPA00148"/>
<evidence type="ECO:0000313" key="9">
    <source>
        <dbReference type="EMBL" id="ACL75632.1"/>
    </source>
</evidence>
<organism evidence="9 10">
    <name type="scientific">Ruminiclostridium cellulolyticum (strain ATCC 35319 / DSM 5812 / JCM 6584 / H10)</name>
    <name type="common">Clostridium cellulolyticum</name>
    <dbReference type="NCBI Taxonomy" id="394503"/>
    <lineage>
        <taxon>Bacteria</taxon>
        <taxon>Bacillati</taxon>
        <taxon>Bacillota</taxon>
        <taxon>Clostridia</taxon>
        <taxon>Eubacteriales</taxon>
        <taxon>Oscillospiraceae</taxon>
        <taxon>Ruminiclostridium</taxon>
    </lineage>
</organism>
<dbReference type="UniPathway" id="UPA00262">
    <property type="reaction ID" value="UER00222"/>
</dbReference>
<comment type="pathway">
    <text evidence="2">Porphyrin-containing compound metabolism; siroheme biosynthesis; sirohydrochlorin from precorrin-2: step 1/1.</text>
</comment>
<evidence type="ECO:0000256" key="2">
    <source>
        <dbReference type="ARBA" id="ARBA00005010"/>
    </source>
</evidence>
<dbReference type="EMBL" id="CP001348">
    <property type="protein sequence ID" value="ACL75632.1"/>
    <property type="molecule type" value="Genomic_DNA"/>
</dbReference>
<reference evidence="9 10" key="1">
    <citation type="submission" date="2009-01" db="EMBL/GenBank/DDBJ databases">
        <title>Complete sequence of Clostridium cellulolyticum H10.</title>
        <authorList>
            <consortium name="US DOE Joint Genome Institute"/>
            <person name="Lucas S."/>
            <person name="Copeland A."/>
            <person name="Lapidus A."/>
            <person name="Glavina del Rio T."/>
            <person name="Dalin E."/>
            <person name="Tice H."/>
            <person name="Bruce D."/>
            <person name="Goodwin L."/>
            <person name="Pitluck S."/>
            <person name="Chertkov O."/>
            <person name="Saunders E."/>
            <person name="Brettin T."/>
            <person name="Detter J.C."/>
            <person name="Han C."/>
            <person name="Larimer F."/>
            <person name="Land M."/>
            <person name="Hauser L."/>
            <person name="Kyrpides N."/>
            <person name="Ivanova N."/>
            <person name="Zhou J."/>
            <person name="Richardson P."/>
        </authorList>
    </citation>
    <scope>NUCLEOTIDE SEQUENCE [LARGE SCALE GENOMIC DNA]</scope>
    <source>
        <strain evidence="10">ATCC 35319 / DSM 5812 / JCM 6584 / H10</strain>
    </source>
</reference>
<evidence type="ECO:0000256" key="7">
    <source>
        <dbReference type="ARBA" id="ARBA00023244"/>
    </source>
</evidence>
<evidence type="ECO:0000256" key="6">
    <source>
        <dbReference type="ARBA" id="ARBA00023027"/>
    </source>
</evidence>
<keyword evidence="4" id="KW-0169">Cobalamin biosynthesis</keyword>
<proteinExistence type="predicted"/>
<dbReference type="Gene3D" id="3.40.50.720">
    <property type="entry name" value="NAD(P)-binding Rossmann-like Domain"/>
    <property type="match status" value="1"/>
</dbReference>
<dbReference type="PROSITE" id="PS51014">
    <property type="entry name" value="COBK_CBIJ"/>
    <property type="match status" value="1"/>
</dbReference>
<keyword evidence="7" id="KW-0627">Porphyrin biosynthesis</keyword>
<name>B8I0Q7_RUMCH</name>
<evidence type="ECO:0000256" key="8">
    <source>
        <dbReference type="ARBA" id="ARBA00047561"/>
    </source>
</evidence>
<sequence>MHMKVLVFSGTTEGREISQFLADKGVSVTACVATEYGNMVMPSDSRIEVRTGRLTEEQIIKMVSDYSFVIDATHPYAELVTKNIKSACNSTGVEYIRLLRPSISAGKVIEVNDTKEAVKYLNKVEGNILLTTGSKELEAFTGVSDYDTRIFARVLPSAEVVDKCNKLGFKGKTLICMQGPFSYEMNIATLKQINARYLVTKDTGSAGGFQEKISAAEALGVTVVLISRKVESGGLTISHLKTVIMDRLGLCKEPQHGRFPLFIELTGKKVLVAGGGEIAARRVKTLLKFGGDIYLVSPHLIPELQEMFSRKLFNYREGYYESRDIQNKFLAVAATDDRETNHKIYMDAKEKGIHMSIADCREECSFYFPAIFEFDGIVGGLVSKNGDSHSLVKAVAKKIRKIGQATH</sequence>
<dbReference type="GO" id="GO:0019354">
    <property type="term" value="P:siroheme biosynthetic process"/>
    <property type="evidence" value="ECO:0007669"/>
    <property type="project" value="UniProtKB-UniPathway"/>
</dbReference>
<dbReference type="eggNOG" id="COG1648">
    <property type="taxonomic scope" value="Bacteria"/>
</dbReference>
<evidence type="ECO:0000256" key="4">
    <source>
        <dbReference type="ARBA" id="ARBA00022573"/>
    </source>
</evidence>
<evidence type="ECO:0000313" key="10">
    <source>
        <dbReference type="Proteomes" id="UP000001349"/>
    </source>
</evidence>
<dbReference type="Pfam" id="PF02571">
    <property type="entry name" value="CbiJ"/>
    <property type="match status" value="1"/>
</dbReference>
<dbReference type="OrthoDB" id="9780707at2"/>
<dbReference type="PANTHER" id="PTHR36925:SF1">
    <property type="entry name" value="COBALT-PRECORRIN-6A REDUCTASE"/>
    <property type="match status" value="1"/>
</dbReference>
<dbReference type="GO" id="GO:0009236">
    <property type="term" value="P:cobalamin biosynthetic process"/>
    <property type="evidence" value="ECO:0007669"/>
    <property type="project" value="UniProtKB-UniPathway"/>
</dbReference>